<sequence>MTRLAKAGRRMLRAIAQLFPVFSMHRRKRVAITVETTSESLLRDIGLLDGRWRPGGRDR</sequence>
<proteinExistence type="predicted"/>
<dbReference type="RefSeq" id="WP_163463151.1">
    <property type="nucleotide sequence ID" value="NZ_JAAAMG010000007.1"/>
</dbReference>
<dbReference type="Proteomes" id="UP000469011">
    <property type="component" value="Unassembled WGS sequence"/>
</dbReference>
<evidence type="ECO:0000313" key="1">
    <source>
        <dbReference type="EMBL" id="NDW04901.1"/>
    </source>
</evidence>
<dbReference type="AlphaFoldDB" id="A0A6N9T180"/>
<reference evidence="1 2" key="1">
    <citation type="submission" date="2020-01" db="EMBL/GenBank/DDBJ databases">
        <title>Jiella pacifica sp. nov.</title>
        <authorList>
            <person name="Xue Z."/>
            <person name="Zhu S."/>
            <person name="Chen J."/>
            <person name="Yang J."/>
        </authorList>
    </citation>
    <scope>NUCLEOTIDE SEQUENCE [LARGE SCALE GENOMIC DNA]</scope>
    <source>
        <strain evidence="1 2">40Bstr34</strain>
    </source>
</reference>
<dbReference type="EMBL" id="JAAAMG010000007">
    <property type="protein sequence ID" value="NDW04901.1"/>
    <property type="molecule type" value="Genomic_DNA"/>
</dbReference>
<keyword evidence="2" id="KW-1185">Reference proteome</keyword>
<comment type="caution">
    <text evidence="1">The sequence shown here is derived from an EMBL/GenBank/DDBJ whole genome shotgun (WGS) entry which is preliminary data.</text>
</comment>
<accession>A0A6N9T180</accession>
<organism evidence="1 2">
    <name type="scientific">Jiella pacifica</name>
    <dbReference type="NCBI Taxonomy" id="2696469"/>
    <lineage>
        <taxon>Bacteria</taxon>
        <taxon>Pseudomonadati</taxon>
        <taxon>Pseudomonadota</taxon>
        <taxon>Alphaproteobacteria</taxon>
        <taxon>Hyphomicrobiales</taxon>
        <taxon>Aurantimonadaceae</taxon>
        <taxon>Jiella</taxon>
    </lineage>
</organism>
<protein>
    <recommendedName>
        <fullName evidence="3">DUF1127 domain-containing protein</fullName>
    </recommendedName>
</protein>
<gene>
    <name evidence="1" type="ORF">GTK09_10710</name>
</gene>
<evidence type="ECO:0000313" key="2">
    <source>
        <dbReference type="Proteomes" id="UP000469011"/>
    </source>
</evidence>
<evidence type="ECO:0008006" key="3">
    <source>
        <dbReference type="Google" id="ProtNLM"/>
    </source>
</evidence>
<name>A0A6N9T180_9HYPH</name>